<dbReference type="InterPro" id="IPR027417">
    <property type="entry name" value="P-loop_NTPase"/>
</dbReference>
<dbReference type="Pfam" id="PF24883">
    <property type="entry name" value="NPHP3_N"/>
    <property type="match status" value="1"/>
</dbReference>
<protein>
    <recommendedName>
        <fullName evidence="3">NACHT domain-containing protein</fullName>
    </recommendedName>
</protein>
<dbReference type="PANTHER" id="PTHR10039">
    <property type="entry name" value="AMELOGENIN"/>
    <property type="match status" value="1"/>
</dbReference>
<gene>
    <name evidence="4" type="ORF">PDIGIT_LOCUS12016</name>
</gene>
<keyword evidence="1" id="KW-0677">Repeat</keyword>
<dbReference type="PROSITE" id="PS50837">
    <property type="entry name" value="NACHT"/>
    <property type="match status" value="1"/>
</dbReference>
<dbReference type="Gene3D" id="3.40.50.300">
    <property type="entry name" value="P-loop containing nucleotide triphosphate hydrolases"/>
    <property type="match status" value="1"/>
</dbReference>
<organism evidence="4 5">
    <name type="scientific">Periconia digitata</name>
    <dbReference type="NCBI Taxonomy" id="1303443"/>
    <lineage>
        <taxon>Eukaryota</taxon>
        <taxon>Fungi</taxon>
        <taxon>Dikarya</taxon>
        <taxon>Ascomycota</taxon>
        <taxon>Pezizomycotina</taxon>
        <taxon>Dothideomycetes</taxon>
        <taxon>Pleosporomycetidae</taxon>
        <taxon>Pleosporales</taxon>
        <taxon>Massarineae</taxon>
        <taxon>Periconiaceae</taxon>
        <taxon>Periconia</taxon>
    </lineage>
</organism>
<evidence type="ECO:0000313" key="5">
    <source>
        <dbReference type="Proteomes" id="UP001152607"/>
    </source>
</evidence>
<dbReference type="InterPro" id="IPR007111">
    <property type="entry name" value="NACHT_NTPase"/>
</dbReference>
<dbReference type="Pfam" id="PF26639">
    <property type="entry name" value="Het-6_barrel"/>
    <property type="match status" value="1"/>
</dbReference>
<evidence type="ECO:0000256" key="1">
    <source>
        <dbReference type="ARBA" id="ARBA00022737"/>
    </source>
</evidence>
<reference evidence="4" key="1">
    <citation type="submission" date="2023-01" db="EMBL/GenBank/DDBJ databases">
        <authorList>
            <person name="Van Ghelder C."/>
            <person name="Rancurel C."/>
        </authorList>
    </citation>
    <scope>NUCLEOTIDE SEQUENCE</scope>
    <source>
        <strain evidence="4">CNCM I-4278</strain>
    </source>
</reference>
<dbReference type="InterPro" id="IPR010730">
    <property type="entry name" value="HET"/>
</dbReference>
<dbReference type="Pfam" id="PF06985">
    <property type="entry name" value="HET"/>
    <property type="match status" value="1"/>
</dbReference>
<evidence type="ECO:0000313" key="4">
    <source>
        <dbReference type="EMBL" id="CAI6338880.1"/>
    </source>
</evidence>
<keyword evidence="5" id="KW-1185">Reference proteome</keyword>
<dbReference type="PANTHER" id="PTHR10039:SF16">
    <property type="entry name" value="GPI INOSITOL-DEACYLASE"/>
    <property type="match status" value="1"/>
</dbReference>
<accession>A0A9W4UMU6</accession>
<name>A0A9W4UMU6_9PLEO</name>
<evidence type="ECO:0000256" key="2">
    <source>
        <dbReference type="SAM" id="MobiDB-lite"/>
    </source>
</evidence>
<dbReference type="SUPFAM" id="SSF52540">
    <property type="entry name" value="P-loop containing nucleoside triphosphate hydrolases"/>
    <property type="match status" value="1"/>
</dbReference>
<feature type="region of interest" description="Disordered" evidence="2">
    <location>
        <begin position="133"/>
        <end position="160"/>
    </location>
</feature>
<dbReference type="OrthoDB" id="3797385at2759"/>
<proteinExistence type="predicted"/>
<dbReference type="EMBL" id="CAOQHR010000008">
    <property type="protein sequence ID" value="CAI6338880.1"/>
    <property type="molecule type" value="Genomic_DNA"/>
</dbReference>
<sequence>MSESTRLQSPGIENHPPNFAASFLGERAFDYHANPDATPRPVVNATATGDARMIVGNVNANTTITGEVKNVKVYQFPEIQVGYSSRIAKDDATIRRWLTSTDQTSVYQEILDRREPETNRWFIENGDFERWVSHDPPDYARSDDTDQEENTEQTHGINQDELESAKSAWPRFLWIHGGVGCGKSILCSSIVEKLLNRGGYESTLICYFFFSFRSADRGDLSALLRSLLSQLCDEPTVPGPMVELYMKCHQTFPARLPTLLELKDVTNKVFDKVLQSQKVFLVLDALDEVTWGPQREDVLDFTYELSQNAAKGLQIVVSSRNDTDIRERFASPDTNWKNIPIQYQDVDHDIEKYINNHIEKYPSLKRQDAATKNLIREKLVNNAHGIWSALQLSSLRQLRSSMPNSIKKALEEIPKDLNETYARILAGIDQYSVQLAIHALEWLVASKRTFYIEELADASSSGLQDIEQSPYEFRDTALEPFHLVEMLGDLIEVYPALPDNSPPEPGQHSVSLSHFSVQEFLLREYIKTSPVSRFALTLHEAHFSVARDCLVYLYRFNTPPRRLDSVKARMPGFALREYAWYNWEKHVAPSTTNEFISDPTRRTATMLYTNFKIRSIWTDDERSNTLTSWLPTREKERLLRALNVPYFYPNLGGYFETPLGPHDDPRWFGNNIPDAANKEIALISILPCLDPDDDLRCQLHIVNLRENPDFKAISYALGPADDSPIYIGGSKKSVRPQLASIFRNLRLHQEGQQPRFWADAISLEEWQSNSSSVVIERDRVYYTETRLLVMLTEIFKKAREVMISLGEELPGDEEGISLMYKLIQLTDLALEANQEDEYIGESRLFDEVARLEEENGWSVLNSLFTRTWWQRRWTIQEIVLARTAILFTGNIAFSFDIINRFVEAESLIQKCLLEYHGPLGQGYHEVFGSSSWESIKNLSRSRRDYAEKGSLDLATLIWRFRMHKGMYQEDVLRTIVPLTWTLDYDSSFEVDYQDTHLFRLDLPEAIAKASVKMMKKTVFLRLLSLQSVYSLNTEDEKADVEPQTWLPALEKHAAEVQPFIRCTEDAPKLYSAFGEETLSLQFASKCVGFKLDEFPENKEHDLEITRLSIKGAFFSTVERTSDAYLTGLRDEAILAFARNLADTAVSWIEEQNQKRSDLISVEGGDCSANGDTQSSLPSREDIWRTLLADQYQPDTRLPDQLPCPDLPSSLPPKNDKEVDAFLSVPATRKALKYLYGRRLMLTKSGRIGLAPIGARKGDTIVVFSGGRVPHVIRETSKRMVGHFVNIPLWSYVGECYVHGIMDGEFTLSKSDGESGVAFEPIVLEGEMRKVPDSGRPPWRQDAE</sequence>
<dbReference type="InterPro" id="IPR056884">
    <property type="entry name" value="NPHP3-like_N"/>
</dbReference>
<feature type="compositionally biased region" description="Basic and acidic residues" evidence="2">
    <location>
        <begin position="133"/>
        <end position="144"/>
    </location>
</feature>
<comment type="caution">
    <text evidence="4">The sequence shown here is derived from an EMBL/GenBank/DDBJ whole genome shotgun (WGS) entry which is preliminary data.</text>
</comment>
<evidence type="ECO:0000259" key="3">
    <source>
        <dbReference type="PROSITE" id="PS50837"/>
    </source>
</evidence>
<dbReference type="Proteomes" id="UP001152607">
    <property type="component" value="Unassembled WGS sequence"/>
</dbReference>
<feature type="domain" description="NACHT" evidence="3">
    <location>
        <begin position="171"/>
        <end position="289"/>
    </location>
</feature>